<dbReference type="Proteomes" id="UP000465306">
    <property type="component" value="Unassembled WGS sequence"/>
</dbReference>
<sequence length="44" mass="4604">MRVNAYAATSAGAELTPYTYEAGELGPLEVDVAVTHCGSVTAMW</sequence>
<reference evidence="1 2" key="1">
    <citation type="journal article" date="2019" name="Emerg. Microbes Infect.">
        <title>Comprehensive subspecies identification of 175 nontuberculous mycobacteria species based on 7547 genomic profiles.</title>
        <authorList>
            <person name="Matsumoto Y."/>
            <person name="Kinjo T."/>
            <person name="Motooka D."/>
            <person name="Nabeya D."/>
            <person name="Jung N."/>
            <person name="Uechi K."/>
            <person name="Horii T."/>
            <person name="Iida T."/>
            <person name="Fujita J."/>
            <person name="Nakamura S."/>
        </authorList>
    </citation>
    <scope>NUCLEOTIDE SEQUENCE [LARGE SCALE GENOMIC DNA]</scope>
    <source>
        <strain evidence="1 2">JCM 13573</strain>
    </source>
</reference>
<keyword evidence="2" id="KW-1185">Reference proteome</keyword>
<protein>
    <submittedName>
        <fullName evidence="1">Uncharacterized protein</fullName>
    </submittedName>
</protein>
<proteinExistence type="predicted"/>
<name>A0ABQ1BWC2_9MYCO</name>
<accession>A0ABQ1BWC2</accession>
<evidence type="ECO:0000313" key="2">
    <source>
        <dbReference type="Proteomes" id="UP000465306"/>
    </source>
</evidence>
<dbReference type="EMBL" id="BLKU01000005">
    <property type="protein sequence ID" value="GFG67981.1"/>
    <property type="molecule type" value="Genomic_DNA"/>
</dbReference>
<gene>
    <name evidence="1" type="ORF">MKUB_54710</name>
</gene>
<organism evidence="1 2">
    <name type="scientific">Mycobacterium kubicae</name>
    <dbReference type="NCBI Taxonomy" id="120959"/>
    <lineage>
        <taxon>Bacteria</taxon>
        <taxon>Bacillati</taxon>
        <taxon>Actinomycetota</taxon>
        <taxon>Actinomycetes</taxon>
        <taxon>Mycobacteriales</taxon>
        <taxon>Mycobacteriaceae</taxon>
        <taxon>Mycobacterium</taxon>
        <taxon>Mycobacterium simiae complex</taxon>
    </lineage>
</organism>
<evidence type="ECO:0000313" key="1">
    <source>
        <dbReference type="EMBL" id="GFG67981.1"/>
    </source>
</evidence>
<dbReference type="RefSeq" id="WP_255322746.1">
    <property type="nucleotide sequence ID" value="NZ_BLKU01000005.1"/>
</dbReference>
<comment type="caution">
    <text evidence="1">The sequence shown here is derived from an EMBL/GenBank/DDBJ whole genome shotgun (WGS) entry which is preliminary data.</text>
</comment>